<dbReference type="InterPro" id="IPR014729">
    <property type="entry name" value="Rossmann-like_a/b/a_fold"/>
</dbReference>
<dbReference type="PRINTS" id="PR01438">
    <property type="entry name" value="UNVRSLSTRESS"/>
</dbReference>
<evidence type="ECO:0000259" key="2">
    <source>
        <dbReference type="Pfam" id="PF00582"/>
    </source>
</evidence>
<evidence type="ECO:0000256" key="1">
    <source>
        <dbReference type="ARBA" id="ARBA00008791"/>
    </source>
</evidence>
<organism evidence="3 4">
    <name type="scientific">Methanogenium marinum</name>
    <dbReference type="NCBI Taxonomy" id="348610"/>
    <lineage>
        <taxon>Archaea</taxon>
        <taxon>Methanobacteriati</taxon>
        <taxon>Methanobacteriota</taxon>
        <taxon>Stenosarchaea group</taxon>
        <taxon>Methanomicrobia</taxon>
        <taxon>Methanomicrobiales</taxon>
        <taxon>Methanomicrobiaceae</taxon>
        <taxon>Methanogenium</taxon>
    </lineage>
</organism>
<dbReference type="Proteomes" id="UP001143747">
    <property type="component" value="Unassembled WGS sequence"/>
</dbReference>
<dbReference type="Gene3D" id="3.40.50.620">
    <property type="entry name" value="HUPs"/>
    <property type="match status" value="1"/>
</dbReference>
<evidence type="ECO:0000313" key="4">
    <source>
        <dbReference type="Proteomes" id="UP001143747"/>
    </source>
</evidence>
<sequence>MLFDTVCLATDFSPISARAVDYVLRLTNAGCRKVVLLHVSDGPKHHLIISEPPGLDADSATIYEDTLRDHLHREAQQLMLETATRFQEAGLEVEPVIISGNPADEIVRIAESRDASLIIVGAHARKGLKQAFLGSVSADVIRRAHQPVLVVRGSDIQ</sequence>
<keyword evidence="4" id="KW-1185">Reference proteome</keyword>
<reference evidence="3" key="1">
    <citation type="submission" date="2022-01" db="EMBL/GenBank/DDBJ databases">
        <title>Draft genome of Methanogenium marinum DSM 15558.</title>
        <authorList>
            <person name="Chen S.-C."/>
            <person name="You Y.-T."/>
        </authorList>
    </citation>
    <scope>NUCLEOTIDE SEQUENCE</scope>
    <source>
        <strain evidence="3">DSM 15558</strain>
    </source>
</reference>
<name>A0A9Q4KQB5_9EURY</name>
<dbReference type="InterPro" id="IPR006015">
    <property type="entry name" value="Universal_stress_UspA"/>
</dbReference>
<dbReference type="AlphaFoldDB" id="A0A9Q4KQB5"/>
<dbReference type="CDD" id="cd00293">
    <property type="entry name" value="USP-like"/>
    <property type="match status" value="1"/>
</dbReference>
<gene>
    <name evidence="3" type="ORF">L0665_07015</name>
</gene>
<dbReference type="PANTHER" id="PTHR46268">
    <property type="entry name" value="STRESS RESPONSE PROTEIN NHAX"/>
    <property type="match status" value="1"/>
</dbReference>
<comment type="caution">
    <text evidence="3">The sequence shown here is derived from an EMBL/GenBank/DDBJ whole genome shotgun (WGS) entry which is preliminary data.</text>
</comment>
<dbReference type="EMBL" id="JAKELO010000002">
    <property type="protein sequence ID" value="MDE4908360.1"/>
    <property type="molecule type" value="Genomic_DNA"/>
</dbReference>
<accession>A0A9Q4KQB5</accession>
<proteinExistence type="inferred from homology"/>
<dbReference type="InterPro" id="IPR006016">
    <property type="entry name" value="UspA"/>
</dbReference>
<dbReference type="PANTHER" id="PTHR46268:SF6">
    <property type="entry name" value="UNIVERSAL STRESS PROTEIN UP12"/>
    <property type="match status" value="1"/>
</dbReference>
<comment type="similarity">
    <text evidence="1">Belongs to the universal stress protein A family.</text>
</comment>
<protein>
    <submittedName>
        <fullName evidence="3">Universal stress protein</fullName>
    </submittedName>
</protein>
<feature type="domain" description="UspA" evidence="2">
    <location>
        <begin position="3"/>
        <end position="152"/>
    </location>
</feature>
<evidence type="ECO:0000313" key="3">
    <source>
        <dbReference type="EMBL" id="MDE4908360.1"/>
    </source>
</evidence>
<dbReference type="SUPFAM" id="SSF52402">
    <property type="entry name" value="Adenine nucleotide alpha hydrolases-like"/>
    <property type="match status" value="1"/>
</dbReference>
<dbReference type="RefSeq" id="WP_274924991.1">
    <property type="nucleotide sequence ID" value="NZ_JAKELO010000002.1"/>
</dbReference>
<dbReference type="Pfam" id="PF00582">
    <property type="entry name" value="Usp"/>
    <property type="match status" value="1"/>
</dbReference>